<sequence>MTGTDRLSKPLAAAYLAVVALVWAATVTGVVLALATGRSSWTTRNPWIVTPMAAVIVGAVGLIWTVERRLYADGPSPAAGFRMVGLALGWAVPVAWRRLRA</sequence>
<dbReference type="RefSeq" id="WP_179716990.1">
    <property type="nucleotide sequence ID" value="NZ_JACBZT010000001.1"/>
</dbReference>
<comment type="caution">
    <text evidence="2">The sequence shown here is derived from an EMBL/GenBank/DDBJ whole genome shotgun (WGS) entry which is preliminary data.</text>
</comment>
<evidence type="ECO:0000256" key="1">
    <source>
        <dbReference type="SAM" id="Phobius"/>
    </source>
</evidence>
<dbReference type="AlphaFoldDB" id="A0A853CFZ0"/>
<organism evidence="2 3">
    <name type="scientific">Petropleomorpha daqingensis</name>
    <dbReference type="NCBI Taxonomy" id="2026353"/>
    <lineage>
        <taxon>Bacteria</taxon>
        <taxon>Bacillati</taxon>
        <taxon>Actinomycetota</taxon>
        <taxon>Actinomycetes</taxon>
        <taxon>Geodermatophilales</taxon>
        <taxon>Geodermatophilaceae</taxon>
        <taxon>Petropleomorpha</taxon>
    </lineage>
</organism>
<protein>
    <submittedName>
        <fullName evidence="2">High-affinity Fe2+/Pb2+ permease</fullName>
    </submittedName>
</protein>
<keyword evidence="1" id="KW-0812">Transmembrane</keyword>
<keyword evidence="1" id="KW-0472">Membrane</keyword>
<name>A0A853CFZ0_9ACTN</name>
<feature type="transmembrane region" description="Helical" evidence="1">
    <location>
        <begin position="47"/>
        <end position="66"/>
    </location>
</feature>
<evidence type="ECO:0000313" key="3">
    <source>
        <dbReference type="Proteomes" id="UP000541969"/>
    </source>
</evidence>
<keyword evidence="3" id="KW-1185">Reference proteome</keyword>
<gene>
    <name evidence="2" type="ORF">GGQ55_002384</name>
</gene>
<keyword evidence="1" id="KW-1133">Transmembrane helix</keyword>
<proteinExistence type="predicted"/>
<feature type="transmembrane region" description="Helical" evidence="1">
    <location>
        <begin position="12"/>
        <end position="35"/>
    </location>
</feature>
<feature type="transmembrane region" description="Helical" evidence="1">
    <location>
        <begin position="78"/>
        <end position="96"/>
    </location>
</feature>
<evidence type="ECO:0000313" key="2">
    <source>
        <dbReference type="EMBL" id="NYJ06106.1"/>
    </source>
</evidence>
<dbReference type="EMBL" id="JACBZT010000001">
    <property type="protein sequence ID" value="NYJ06106.1"/>
    <property type="molecule type" value="Genomic_DNA"/>
</dbReference>
<dbReference type="Proteomes" id="UP000541969">
    <property type="component" value="Unassembled WGS sequence"/>
</dbReference>
<reference evidence="2 3" key="1">
    <citation type="submission" date="2020-07" db="EMBL/GenBank/DDBJ databases">
        <title>Sequencing the genomes of 1000 actinobacteria strains.</title>
        <authorList>
            <person name="Klenk H.-P."/>
        </authorList>
    </citation>
    <scope>NUCLEOTIDE SEQUENCE [LARGE SCALE GENOMIC DNA]</scope>
    <source>
        <strain evidence="2 3">DSM 104001</strain>
    </source>
</reference>
<accession>A0A853CFZ0</accession>